<protein>
    <recommendedName>
        <fullName evidence="4">Transmembrane protein</fullName>
    </recommendedName>
</protein>
<dbReference type="AlphaFoldDB" id="A0A068SU96"/>
<dbReference type="OrthoDB" id="8403462at2"/>
<keyword evidence="1" id="KW-0812">Transmembrane</keyword>
<evidence type="ECO:0000313" key="2">
    <source>
        <dbReference type="EMBL" id="CDN49419.1"/>
    </source>
</evidence>
<evidence type="ECO:0008006" key="4">
    <source>
        <dbReference type="Google" id="ProtNLM"/>
    </source>
</evidence>
<keyword evidence="1" id="KW-0472">Membrane</keyword>
<feature type="transmembrane region" description="Helical" evidence="1">
    <location>
        <begin position="61"/>
        <end position="84"/>
    </location>
</feature>
<accession>A0A068SU96</accession>
<dbReference type="HOGENOM" id="CLU_1863044_0_0_5"/>
<feature type="transmembrane region" description="Helical" evidence="1">
    <location>
        <begin position="29"/>
        <end position="54"/>
    </location>
</feature>
<organism evidence="2 3">
    <name type="scientific">Neorhizobium galegae bv. orientalis str. HAMBI 540</name>
    <dbReference type="NCBI Taxonomy" id="1028800"/>
    <lineage>
        <taxon>Bacteria</taxon>
        <taxon>Pseudomonadati</taxon>
        <taxon>Pseudomonadota</taxon>
        <taxon>Alphaproteobacteria</taxon>
        <taxon>Hyphomicrobiales</taxon>
        <taxon>Rhizobiaceae</taxon>
        <taxon>Rhizobium/Agrobacterium group</taxon>
        <taxon>Neorhizobium</taxon>
    </lineage>
</organism>
<keyword evidence="1" id="KW-1133">Transmembrane helix</keyword>
<dbReference type="RefSeq" id="WP_051909458.1">
    <property type="nucleotide sequence ID" value="NZ_HG938353.1"/>
</dbReference>
<keyword evidence="3" id="KW-1185">Reference proteome</keyword>
<sequence length="151" mass="15716">MMTGLGPLLASLAAMDIAALTRKLKRNAIFYAFVLLFLLTAYGLAVAALAVYLAGIWGPPIALLAVAGGALLLALILYLCVVIANGAEQRRKREAAASNSSKALMMTAALTALPLLVKSRPLLLVAVVGGLGFLAAKSMSTSNRRYSEPAE</sequence>
<name>A0A068SU96_NEOGA</name>
<reference evidence="3" key="1">
    <citation type="journal article" date="2014" name="BMC Genomics">
        <title>Genome sequencing of two Neorhizobium galegae strains reveals a noeT gene responsible for the unusual acetylation of the nodulation factors.</title>
        <authorList>
            <person name="Osterman J."/>
            <person name="Marsh J."/>
            <person name="Laine P.K."/>
            <person name="Zeng Z."/>
            <person name="Alatalo E."/>
            <person name="Sullivan J.T."/>
            <person name="Young J.P."/>
            <person name="Thomas-Oates J."/>
            <person name="Paulin L."/>
            <person name="Lindstrom K."/>
        </authorList>
    </citation>
    <scope>NUCLEOTIDE SEQUENCE [LARGE SCALE GENOMIC DNA]</scope>
    <source>
        <strain evidence="3">HAMBI 540</strain>
    </source>
</reference>
<dbReference type="KEGG" id="ngg:RG540_CH32550"/>
<dbReference type="Proteomes" id="UP000028181">
    <property type="component" value="Chromosome I"/>
</dbReference>
<gene>
    <name evidence="2" type="ORF">RG540_CH32550</name>
</gene>
<dbReference type="EMBL" id="HG938353">
    <property type="protein sequence ID" value="CDN49419.1"/>
    <property type="molecule type" value="Genomic_DNA"/>
</dbReference>
<evidence type="ECO:0000256" key="1">
    <source>
        <dbReference type="SAM" id="Phobius"/>
    </source>
</evidence>
<proteinExistence type="predicted"/>
<dbReference type="GeneID" id="24256157"/>
<dbReference type="PATRIC" id="fig|1028800.3.peg.3306"/>
<dbReference type="eggNOG" id="ENOG502ZG4E">
    <property type="taxonomic scope" value="Bacteria"/>
</dbReference>
<evidence type="ECO:0000313" key="3">
    <source>
        <dbReference type="Proteomes" id="UP000028181"/>
    </source>
</evidence>